<proteinExistence type="inferred from homology"/>
<dbReference type="GO" id="GO:0015031">
    <property type="term" value="P:protein transport"/>
    <property type="evidence" value="ECO:0007669"/>
    <property type="project" value="UniProtKB-KW"/>
</dbReference>
<evidence type="ECO:0000256" key="7">
    <source>
        <dbReference type="RuleBase" id="RU004057"/>
    </source>
</evidence>
<dbReference type="GO" id="GO:0005886">
    <property type="term" value="C:plasma membrane"/>
    <property type="evidence" value="ECO:0007669"/>
    <property type="project" value="UniProtKB-SubCell"/>
</dbReference>
<keyword evidence="6 8" id="KW-0472">Membrane</keyword>
<evidence type="ECO:0000256" key="8">
    <source>
        <dbReference type="SAM" id="Phobius"/>
    </source>
</evidence>
<keyword evidence="3 8" id="KW-0812">Transmembrane</keyword>
<evidence type="ECO:0000256" key="1">
    <source>
        <dbReference type="ARBA" id="ARBA00004651"/>
    </source>
</evidence>
<protein>
    <submittedName>
        <fullName evidence="11">Chemotaxis protein MotA</fullName>
    </submittedName>
</protein>
<dbReference type="Proteomes" id="UP000184148">
    <property type="component" value="Unassembled WGS sequence"/>
</dbReference>
<comment type="subcellular location">
    <subcellularLocation>
        <location evidence="1">Cell membrane</location>
        <topology evidence="1">Multi-pass membrane protein</topology>
    </subcellularLocation>
    <subcellularLocation>
        <location evidence="7">Membrane</location>
        <topology evidence="7">Multi-pass membrane protein</topology>
    </subcellularLocation>
</comment>
<feature type="transmembrane region" description="Helical" evidence="8">
    <location>
        <begin position="7"/>
        <end position="24"/>
    </location>
</feature>
<evidence type="ECO:0000256" key="6">
    <source>
        <dbReference type="ARBA" id="ARBA00023136"/>
    </source>
</evidence>
<evidence type="ECO:0000259" key="10">
    <source>
        <dbReference type="Pfam" id="PF20560"/>
    </source>
</evidence>
<feature type="transmembrane region" description="Helical" evidence="8">
    <location>
        <begin position="30"/>
        <end position="51"/>
    </location>
</feature>
<dbReference type="Pfam" id="PF01618">
    <property type="entry name" value="MotA_ExbB"/>
    <property type="match status" value="1"/>
</dbReference>
<gene>
    <name evidence="11" type="ORF">SAMN02745133_02408</name>
</gene>
<dbReference type="Pfam" id="PF20560">
    <property type="entry name" value="MotA_N"/>
    <property type="match status" value="1"/>
</dbReference>
<keyword evidence="7" id="KW-0813">Transport</keyword>
<evidence type="ECO:0000256" key="2">
    <source>
        <dbReference type="ARBA" id="ARBA00022475"/>
    </source>
</evidence>
<dbReference type="OrthoDB" id="9806929at2"/>
<dbReference type="InterPro" id="IPR047055">
    <property type="entry name" value="MotA-like"/>
</dbReference>
<sequence length="259" mass="27832">MEIMTPLGIVFAATCLIAGFLWEGGHAGALLAPSAFVIVIGGTLGATVIAFSTSEVLSIPKLVKTAMTQKLPDFTETINLIVELSEKARREGLLYLDSQLDTIEDPFLRKAMQLVVDGTDPEMVRSILETEVYASYERHQVGVHIFEAAGGYAPTMGIIGTVMGLVHVLGSLQDPDSLGPAIAMAFIATLYGVSSANIFWLPIGGKLKNLSKKELILREMMIEGVLALQAGYNPTIIRERLNAFIKPGQAKPQTDEGEA</sequence>
<keyword evidence="12" id="KW-1185">Reference proteome</keyword>
<feature type="transmembrane region" description="Helical" evidence="8">
    <location>
        <begin position="145"/>
        <end position="169"/>
    </location>
</feature>
<dbReference type="PANTHER" id="PTHR30433:SF3">
    <property type="entry name" value="MOTILITY PROTEIN A"/>
    <property type="match status" value="1"/>
</dbReference>
<keyword evidence="7" id="KW-0653">Protein transport</keyword>
<dbReference type="NCBIfam" id="NF006583">
    <property type="entry name" value="PRK09109.1"/>
    <property type="match status" value="1"/>
</dbReference>
<dbReference type="STRING" id="1121429.SAMN02745133_02408"/>
<keyword evidence="5 8" id="KW-1133">Transmembrane helix</keyword>
<dbReference type="RefSeq" id="WP_073239631.1">
    <property type="nucleotide sequence ID" value="NZ_FQUY01000019.1"/>
</dbReference>
<organism evidence="11 12">
    <name type="scientific">Desulforamulus putei DSM 12395</name>
    <dbReference type="NCBI Taxonomy" id="1121429"/>
    <lineage>
        <taxon>Bacteria</taxon>
        <taxon>Bacillati</taxon>
        <taxon>Bacillota</taxon>
        <taxon>Clostridia</taxon>
        <taxon>Eubacteriales</taxon>
        <taxon>Peptococcaceae</taxon>
        <taxon>Desulforamulus</taxon>
    </lineage>
</organism>
<evidence type="ECO:0000256" key="4">
    <source>
        <dbReference type="ARBA" id="ARBA00022779"/>
    </source>
</evidence>
<feature type="transmembrane region" description="Helical" evidence="8">
    <location>
        <begin position="181"/>
        <end position="203"/>
    </location>
</feature>
<dbReference type="PANTHER" id="PTHR30433">
    <property type="entry name" value="CHEMOTAXIS PROTEIN MOTA"/>
    <property type="match status" value="1"/>
</dbReference>
<keyword evidence="4" id="KW-0283">Flagellar rotation</keyword>
<dbReference type="EMBL" id="FQUY01000019">
    <property type="protein sequence ID" value="SHF34729.1"/>
    <property type="molecule type" value="Genomic_DNA"/>
</dbReference>
<reference evidence="12" key="1">
    <citation type="submission" date="2016-11" db="EMBL/GenBank/DDBJ databases">
        <authorList>
            <person name="Varghese N."/>
            <person name="Submissions S."/>
        </authorList>
    </citation>
    <scope>NUCLEOTIDE SEQUENCE [LARGE SCALE GENOMIC DNA]</scope>
    <source>
        <strain evidence="12">DSM 12395</strain>
    </source>
</reference>
<evidence type="ECO:0000313" key="11">
    <source>
        <dbReference type="EMBL" id="SHF34729.1"/>
    </source>
</evidence>
<accession>A0A1M5AWY3</accession>
<dbReference type="InterPro" id="IPR002898">
    <property type="entry name" value="MotA_ExbB_proton_chnl"/>
</dbReference>
<feature type="domain" description="MotA/TolQ/ExbB proton channel" evidence="9">
    <location>
        <begin position="101"/>
        <end position="219"/>
    </location>
</feature>
<evidence type="ECO:0000256" key="3">
    <source>
        <dbReference type="ARBA" id="ARBA00022692"/>
    </source>
</evidence>
<name>A0A1M5AWY3_9FIRM</name>
<dbReference type="InterPro" id="IPR046786">
    <property type="entry name" value="MotA_N"/>
</dbReference>
<dbReference type="GO" id="GO:0071978">
    <property type="term" value="P:bacterial-type flagellum-dependent swarming motility"/>
    <property type="evidence" value="ECO:0007669"/>
    <property type="project" value="InterPro"/>
</dbReference>
<evidence type="ECO:0000259" key="9">
    <source>
        <dbReference type="Pfam" id="PF01618"/>
    </source>
</evidence>
<keyword evidence="2" id="KW-1003">Cell membrane</keyword>
<dbReference type="AlphaFoldDB" id="A0A1M5AWY3"/>
<evidence type="ECO:0000256" key="5">
    <source>
        <dbReference type="ARBA" id="ARBA00022989"/>
    </source>
</evidence>
<comment type="similarity">
    <text evidence="7">Belongs to the exbB/tolQ family.</text>
</comment>
<dbReference type="GO" id="GO:0006935">
    <property type="term" value="P:chemotaxis"/>
    <property type="evidence" value="ECO:0007669"/>
    <property type="project" value="InterPro"/>
</dbReference>
<evidence type="ECO:0000313" key="12">
    <source>
        <dbReference type="Proteomes" id="UP000184148"/>
    </source>
</evidence>
<feature type="domain" description="Motility protein A N-terminal" evidence="10">
    <location>
        <begin position="7"/>
        <end position="92"/>
    </location>
</feature>